<feature type="coiled-coil region" evidence="1">
    <location>
        <begin position="11"/>
        <end position="56"/>
    </location>
</feature>
<dbReference type="EMBL" id="FUWV01000001">
    <property type="protein sequence ID" value="SJZ38414.1"/>
    <property type="molecule type" value="Genomic_DNA"/>
</dbReference>
<name>A0A1T4K7K4_9FIRM</name>
<evidence type="ECO:0000313" key="2">
    <source>
        <dbReference type="EMBL" id="SJZ38414.1"/>
    </source>
</evidence>
<dbReference type="OrthoDB" id="1920060at2"/>
<gene>
    <name evidence="2" type="ORF">SAMN02745973_00401</name>
</gene>
<keyword evidence="3" id="KW-1185">Reference proteome</keyword>
<proteinExistence type="predicted"/>
<reference evidence="2 3" key="1">
    <citation type="submission" date="2017-02" db="EMBL/GenBank/DDBJ databases">
        <authorList>
            <person name="Peterson S.W."/>
        </authorList>
    </citation>
    <scope>NUCLEOTIDE SEQUENCE [LARGE SCALE GENOMIC DNA]</scope>
    <source>
        <strain evidence="2 3">DSM 15102</strain>
    </source>
</reference>
<dbReference type="Proteomes" id="UP000196365">
    <property type="component" value="Unassembled WGS sequence"/>
</dbReference>
<sequence>MNNEDKILNLVEKIYKELQDTKNELKDFRIETSNRFDKLENKLDDVEAKNANRHVEINSKLNKIEKEVSEHDDIIFKRIK</sequence>
<protein>
    <submittedName>
        <fullName evidence="2">Uncharacterized protein</fullName>
    </submittedName>
</protein>
<accession>A0A1T4K7K4</accession>
<organism evidence="2 3">
    <name type="scientific">Garciella nitratireducens DSM 15102</name>
    <dbReference type="NCBI Taxonomy" id="1121911"/>
    <lineage>
        <taxon>Bacteria</taxon>
        <taxon>Bacillati</taxon>
        <taxon>Bacillota</taxon>
        <taxon>Clostridia</taxon>
        <taxon>Eubacteriales</taxon>
        <taxon>Eubacteriaceae</taxon>
        <taxon>Garciella</taxon>
    </lineage>
</organism>
<evidence type="ECO:0000256" key="1">
    <source>
        <dbReference type="SAM" id="Coils"/>
    </source>
</evidence>
<keyword evidence="1" id="KW-0175">Coiled coil</keyword>
<evidence type="ECO:0000313" key="3">
    <source>
        <dbReference type="Proteomes" id="UP000196365"/>
    </source>
</evidence>
<dbReference type="AlphaFoldDB" id="A0A1T4K7K4"/>